<sequence length="1076" mass="117362">MHSILQSHNSLRRLPIRRRTNSTARSREDRGAEGDIDGEHGSADDTYSEGYSEEDDDNDGGAEARGRETNASLSSLVRSLHEESGGDYLSDDLVRSDRPDRKRSKKATKKRQSLRRNQSSTRSVTVIPEEMMLPPSDKVEDNGLPVVQERPSFADNRQEQRRSSASSARLETPAASRQASVRSNVSNTYRPSPPSASASSSNHPRRSLHDRRPESENDEPITTAPPPTHADTGRSWFQTSSHAKHYPHHKHPHLDRQKLQQSLPTTIQDIAHHTFGTTVRQPEDEHLPKLQQDLNQPFIPSSSSHHHPSPLGRLWMKITSFDASATSGHLPGGNAASKSPLAATSGTDNGAMHSIAALIATTGNLVGISSPTVATIGPAWSYEDGAETVPGTGGKRRVARYGRREAVADEAMRANVQDDQNQVDERRRRRTERERRRQAHHAQEEGKKNPVVPLKKIDPQSSRRRSQERTSETKDEKNSGGPTTSRAQDPEKKSQAGDSNDNKKLDDLADKGTHNLLHTEGAGVQAYPAEYNIGDEDTVVPSGDISSVSENSNSDDNRGVTINRDERDLEKGARRRNTKKKKGNYAGWIGSKRGERLQQEIFITDNRSTETQCRDFLVRLANAMMIYGAPSHRLEGHLESTARVLEIDAHFFYLPSNLIMSFSKPDSGSDTAFLRAAGALDTEKLKQVHAVSRKVLHDVISAAEGSRQLKQITASRPLHTTWMRIFITGMCSFFACSAVFSGSLVDMFASFILGSLMGTCQLTLASSNPLFLNCFEVAMAFILSFFAKALSSTGYFCYNSITSASIVMILPGYVILTGCLEIASRLIVAGSIRLVYGCVLSLFLGVGISLGSKLWNVFLPSPTDGDSSISIDGSFFSSNTSISSPFTNGTFTFTNSTSSASSGTVTCSRADDAPWYLQSIHPYYLFILLPCFAFSLELWTKAKIRTRETLVSFVLACASFAAYYFAKQGISSLPEASSAIGGAIVGLGGILWSRLARGTAYTTQSVAILLLVPNGLAAAGGLAMSSVSDGTTSFELGTQVALRQIETSIGATMGLFLASLVSYAGSRRKRGNFFTY</sequence>
<feature type="transmembrane region" description="Helical" evidence="3">
    <location>
        <begin position="722"/>
        <end position="749"/>
    </location>
</feature>
<feature type="transmembrane region" description="Helical" evidence="3">
    <location>
        <begin position="978"/>
        <end position="995"/>
    </location>
</feature>
<feature type="region of interest" description="Disordered" evidence="2">
    <location>
        <begin position="534"/>
        <end position="582"/>
    </location>
</feature>
<feature type="compositionally biased region" description="Low complexity" evidence="2">
    <location>
        <begin position="542"/>
        <end position="554"/>
    </location>
</feature>
<feature type="region of interest" description="Disordered" evidence="2">
    <location>
        <begin position="1"/>
        <end position="257"/>
    </location>
</feature>
<protein>
    <recommendedName>
        <fullName evidence="4">Threonine/serine exporter-like N-terminal domain-containing protein</fullName>
    </recommendedName>
</protein>
<keyword evidence="3" id="KW-1133">Transmembrane helix</keyword>
<feature type="compositionally biased region" description="Basic and acidic residues" evidence="2">
    <location>
        <begin position="25"/>
        <end position="43"/>
    </location>
</feature>
<feature type="compositionally biased region" description="Basic residues" evidence="2">
    <location>
        <begin position="101"/>
        <end position="114"/>
    </location>
</feature>
<feature type="region of interest" description="Disordered" evidence="2">
    <location>
        <begin position="409"/>
        <end position="508"/>
    </location>
</feature>
<feature type="compositionally biased region" description="Basic and acidic residues" evidence="2">
    <location>
        <begin position="555"/>
        <end position="572"/>
    </location>
</feature>
<feature type="compositionally biased region" description="Basic and acidic residues" evidence="2">
    <location>
        <begin position="423"/>
        <end position="448"/>
    </location>
</feature>
<evidence type="ECO:0000259" key="4">
    <source>
        <dbReference type="Pfam" id="PF06738"/>
    </source>
</evidence>
<feature type="transmembrane region" description="Helical" evidence="3">
    <location>
        <begin position="949"/>
        <end position="966"/>
    </location>
</feature>
<feature type="compositionally biased region" description="Polar residues" evidence="2">
    <location>
        <begin position="175"/>
        <end position="190"/>
    </location>
</feature>
<organism evidence="5">
    <name type="scientific">Phaffia rhodozyma</name>
    <name type="common">Yeast</name>
    <name type="synonym">Xanthophyllomyces dendrorhous</name>
    <dbReference type="NCBI Taxonomy" id="264483"/>
    <lineage>
        <taxon>Eukaryota</taxon>
        <taxon>Fungi</taxon>
        <taxon>Dikarya</taxon>
        <taxon>Basidiomycota</taxon>
        <taxon>Agaricomycotina</taxon>
        <taxon>Tremellomycetes</taxon>
        <taxon>Cystofilobasidiales</taxon>
        <taxon>Mrakiaceae</taxon>
        <taxon>Phaffia</taxon>
    </lineage>
</organism>
<dbReference type="EMBL" id="LN483332">
    <property type="protein sequence ID" value="CED85612.1"/>
    <property type="molecule type" value="Genomic_DNA"/>
</dbReference>
<evidence type="ECO:0000256" key="3">
    <source>
        <dbReference type="SAM" id="Phobius"/>
    </source>
</evidence>
<keyword evidence="3" id="KW-0472">Membrane</keyword>
<dbReference type="GO" id="GO:0022857">
    <property type="term" value="F:transmembrane transporter activity"/>
    <property type="evidence" value="ECO:0007669"/>
    <property type="project" value="InterPro"/>
</dbReference>
<feature type="domain" description="Threonine/serine exporter-like N-terminal" evidence="4">
    <location>
        <begin position="615"/>
        <end position="854"/>
    </location>
</feature>
<feature type="compositionally biased region" description="Basic residues" evidence="2">
    <location>
        <begin position="242"/>
        <end position="253"/>
    </location>
</feature>
<dbReference type="PANTHER" id="PTHR31082:SF4">
    <property type="entry name" value="PHEROMONE-REGULATED MEMBRANE PROTEIN 10"/>
    <property type="match status" value="1"/>
</dbReference>
<proteinExistence type="inferred from homology"/>
<feature type="transmembrane region" description="Helical" evidence="3">
    <location>
        <begin position="770"/>
        <end position="789"/>
    </location>
</feature>
<feature type="compositionally biased region" description="Basic residues" evidence="2">
    <location>
        <begin position="10"/>
        <end position="20"/>
    </location>
</feature>
<feature type="compositionally biased region" description="Basic and acidic residues" evidence="2">
    <location>
        <begin position="465"/>
        <end position="478"/>
    </location>
</feature>
<feature type="transmembrane region" description="Helical" evidence="3">
    <location>
        <begin position="834"/>
        <end position="855"/>
    </location>
</feature>
<reference evidence="5" key="1">
    <citation type="submission" date="2014-08" db="EMBL/GenBank/DDBJ databases">
        <authorList>
            <person name="Sharma Rahul"/>
            <person name="Thines Marco"/>
        </authorList>
    </citation>
    <scope>NUCLEOTIDE SEQUENCE</scope>
</reference>
<evidence type="ECO:0000313" key="5">
    <source>
        <dbReference type="EMBL" id="CED85612.1"/>
    </source>
</evidence>
<dbReference type="PANTHER" id="PTHR31082">
    <property type="entry name" value="PHEROMONE-REGULATED MEMBRANE PROTEIN 10"/>
    <property type="match status" value="1"/>
</dbReference>
<feature type="transmembrane region" description="Helical" evidence="3">
    <location>
        <begin position="1007"/>
        <end position="1027"/>
    </location>
</feature>
<feature type="compositionally biased region" description="Basic and acidic residues" evidence="2">
    <location>
        <begin position="488"/>
        <end position="508"/>
    </location>
</feature>
<dbReference type="InterPro" id="IPR010619">
    <property type="entry name" value="ThrE-like_N"/>
</dbReference>
<feature type="transmembrane region" description="Helical" evidence="3">
    <location>
        <begin position="1047"/>
        <end position="1066"/>
    </location>
</feature>
<dbReference type="AlphaFoldDB" id="A0A0F7STV9"/>
<feature type="compositionally biased region" description="Acidic residues" evidence="2">
    <location>
        <begin position="51"/>
        <end position="60"/>
    </location>
</feature>
<dbReference type="Pfam" id="PF06738">
    <property type="entry name" value="ThrE"/>
    <property type="match status" value="1"/>
</dbReference>
<feature type="transmembrane region" description="Helical" evidence="3">
    <location>
        <begin position="801"/>
        <end position="822"/>
    </location>
</feature>
<evidence type="ECO:0000256" key="2">
    <source>
        <dbReference type="SAM" id="MobiDB-lite"/>
    </source>
</evidence>
<comment type="similarity">
    <text evidence="1">Belongs to the ThrE exporter (TC 2.A.79) family.</text>
</comment>
<evidence type="ECO:0000256" key="1">
    <source>
        <dbReference type="ARBA" id="ARBA00034125"/>
    </source>
</evidence>
<feature type="transmembrane region" description="Helical" evidence="3">
    <location>
        <begin position="923"/>
        <end position="940"/>
    </location>
</feature>
<feature type="compositionally biased region" description="Basic residues" evidence="2">
    <location>
        <begin position="573"/>
        <end position="582"/>
    </location>
</feature>
<dbReference type="InterPro" id="IPR051361">
    <property type="entry name" value="ThrE/Ser_Exporter"/>
</dbReference>
<keyword evidence="3" id="KW-0812">Transmembrane</keyword>
<name>A0A0F7STV9_PHARH</name>
<accession>A0A0F7STV9</accession>
<feature type="compositionally biased region" description="Polar residues" evidence="2">
    <location>
        <begin position="115"/>
        <end position="124"/>
    </location>
</feature>